<proteinExistence type="predicted"/>
<keyword evidence="2" id="KW-1185">Reference proteome</keyword>
<comment type="caution">
    <text evidence="1">The sequence shown here is derived from an EMBL/GenBank/DDBJ whole genome shotgun (WGS) entry which is preliminary data.</text>
</comment>
<dbReference type="EMBL" id="ATND01000001">
    <property type="protein sequence ID" value="EPP38577.1"/>
    <property type="molecule type" value="Genomic_DNA"/>
</dbReference>
<reference evidence="1" key="1">
    <citation type="submission" date="2013-04" db="EMBL/GenBank/DDBJ databases">
        <title>Genome sequence of Chlamydia psittaci 10_881_SC42.</title>
        <authorList>
            <person name="Huot-Creasy H."/>
            <person name="McCracken C.L."/>
            <person name="Humphries M."/>
            <person name="Sachse K."/>
            <person name="Laroucau K."/>
            <person name="Bavoil P."/>
            <person name="Myers G.S."/>
        </authorList>
    </citation>
    <scope>NUCLEOTIDE SEQUENCE [LARGE SCALE GENOMIC DNA]</scope>
    <source>
        <strain evidence="1">10_881_SC42</strain>
    </source>
</reference>
<gene>
    <name evidence="1" type="ORF">CP10881SC42_0248</name>
</gene>
<accession>A0ABN0MSU1</accession>
<evidence type="ECO:0000313" key="2">
    <source>
        <dbReference type="Proteomes" id="UP000014821"/>
    </source>
</evidence>
<name>A0ABN0MSU1_9CHLA</name>
<protein>
    <submittedName>
        <fullName evidence="1">Uncharacterized protein</fullName>
    </submittedName>
</protein>
<sequence length="99" mass="11808">MAPSYFLALPLQEAVFLRFMSSAPRWSLFINNPLYLFLISYQRNRYLAKELHKFPYTIQEWEKHIRHVTSLLQHTFLCDDVSSLTFLACENFQYISLPS</sequence>
<dbReference type="RefSeq" id="WP_020355727.1">
    <property type="nucleotide sequence ID" value="NZ_KE360587.1"/>
</dbReference>
<dbReference type="Proteomes" id="UP000014821">
    <property type="component" value="Unassembled WGS sequence"/>
</dbReference>
<evidence type="ECO:0000313" key="1">
    <source>
        <dbReference type="EMBL" id="EPP38577.1"/>
    </source>
</evidence>
<organism evidence="1 2">
    <name type="scientific">Chlamydia avium</name>
    <dbReference type="NCBI Taxonomy" id="1457141"/>
    <lineage>
        <taxon>Bacteria</taxon>
        <taxon>Pseudomonadati</taxon>
        <taxon>Chlamydiota</taxon>
        <taxon>Chlamydiia</taxon>
        <taxon>Chlamydiales</taxon>
        <taxon>Chlamydiaceae</taxon>
        <taxon>Chlamydia/Chlamydophila group</taxon>
        <taxon>Chlamydia</taxon>
    </lineage>
</organism>